<protein>
    <recommendedName>
        <fullName evidence="3">beta-N-acetylhexosaminidase</fullName>
        <ecNumber evidence="3">3.2.1.52</ecNumber>
    </recommendedName>
</protein>
<keyword evidence="8" id="KW-1185">Reference proteome</keyword>
<feature type="domain" description="Glycoside hydrolase family 3 N-terminal" evidence="6">
    <location>
        <begin position="25"/>
        <end position="294"/>
    </location>
</feature>
<evidence type="ECO:0000256" key="4">
    <source>
        <dbReference type="ARBA" id="ARBA00022801"/>
    </source>
</evidence>
<comment type="catalytic activity">
    <reaction evidence="1">
        <text>Hydrolysis of terminal non-reducing N-acetyl-D-hexosamine residues in N-acetyl-beta-D-hexosaminides.</text>
        <dbReference type="EC" id="3.2.1.52"/>
    </reaction>
</comment>
<evidence type="ECO:0000256" key="3">
    <source>
        <dbReference type="ARBA" id="ARBA00012663"/>
    </source>
</evidence>
<dbReference type="EMBL" id="CP030941">
    <property type="protein sequence ID" value="UUP19315.1"/>
    <property type="molecule type" value="Genomic_DNA"/>
</dbReference>
<dbReference type="SUPFAM" id="SSF51445">
    <property type="entry name" value="(Trans)glycosidases"/>
    <property type="match status" value="1"/>
</dbReference>
<dbReference type="InterPro" id="IPR050226">
    <property type="entry name" value="NagZ_Beta-hexosaminidase"/>
</dbReference>
<sequence length="332" mass="35998">MILGASGTRLTGDEKSFYRDERPWGFILFARNVEAENQIRDLAAEMRECVGRQDAPVFIDQEGGRVQRLRPPLAPNYPDAAAIGALYARDREAGLRAAWLMSRLHAFDLARYGLTADCLPVLDVPVKGSHDVIGNRAYAHEPEAVAALGRAAADGLMSGGILPVMKHVPGHGRAEADSHKALPRVRAGIEELRARDFVPFKALKDLPMAMTAHIVYEALDPDNPATTSARIIETIIRREIGFEGLLMSDDVSMNALSGDYGERTRAILEAGCDLVLHCNGLMDEMRAVAARVPELAGKARTRADKALAALSAGDETREAQARAEFGSMFAIA</sequence>
<dbReference type="Proteomes" id="UP001342418">
    <property type="component" value="Chromosome"/>
</dbReference>
<dbReference type="Pfam" id="PF00933">
    <property type="entry name" value="Glyco_hydro_3"/>
    <property type="match status" value="1"/>
</dbReference>
<dbReference type="NCBIfam" id="NF003740">
    <property type="entry name" value="PRK05337.1"/>
    <property type="match status" value="1"/>
</dbReference>
<dbReference type="PANTHER" id="PTHR30480">
    <property type="entry name" value="BETA-HEXOSAMINIDASE-RELATED"/>
    <property type="match status" value="1"/>
</dbReference>
<dbReference type="Gene3D" id="3.20.20.300">
    <property type="entry name" value="Glycoside hydrolase, family 3, N-terminal domain"/>
    <property type="match status" value="1"/>
</dbReference>
<gene>
    <name evidence="7" type="primary">nagZ</name>
    <name evidence="7" type="ORF">NTH_03813</name>
</gene>
<dbReference type="GO" id="GO:0004563">
    <property type="term" value="F:beta-N-acetylhexosaminidase activity"/>
    <property type="evidence" value="ECO:0007669"/>
    <property type="project" value="UniProtKB-EC"/>
</dbReference>
<dbReference type="InterPro" id="IPR036962">
    <property type="entry name" value="Glyco_hydro_3_N_sf"/>
</dbReference>
<evidence type="ECO:0000313" key="7">
    <source>
        <dbReference type="EMBL" id="UUP19315.1"/>
    </source>
</evidence>
<keyword evidence="4 7" id="KW-0378">Hydrolase</keyword>
<evidence type="ECO:0000259" key="6">
    <source>
        <dbReference type="Pfam" id="PF00933"/>
    </source>
</evidence>
<comment type="similarity">
    <text evidence="2">Belongs to the glycosyl hydrolase 3 family.</text>
</comment>
<dbReference type="InterPro" id="IPR001764">
    <property type="entry name" value="Glyco_hydro_3_N"/>
</dbReference>
<name>A0ABY5MQC0_9HYPH</name>
<evidence type="ECO:0000256" key="2">
    <source>
        <dbReference type="ARBA" id="ARBA00005336"/>
    </source>
</evidence>
<dbReference type="InterPro" id="IPR017853">
    <property type="entry name" value="GH"/>
</dbReference>
<reference evidence="7 8" key="1">
    <citation type="submission" date="2018-07" db="EMBL/GenBank/DDBJ databases">
        <title>Genome sequence of Nitratireductor thuwali#1536.</title>
        <authorList>
            <person name="Michoud G."/>
            <person name="Merlino G."/>
            <person name="Sefrji F.O."/>
            <person name="Daffonchio D."/>
        </authorList>
    </citation>
    <scope>NUCLEOTIDE SEQUENCE [LARGE SCALE GENOMIC DNA]</scope>
    <source>
        <strain evidence="8">Nit1536</strain>
    </source>
</reference>
<evidence type="ECO:0000313" key="8">
    <source>
        <dbReference type="Proteomes" id="UP001342418"/>
    </source>
</evidence>
<dbReference type="EC" id="3.2.1.52" evidence="3"/>
<evidence type="ECO:0000256" key="1">
    <source>
        <dbReference type="ARBA" id="ARBA00001231"/>
    </source>
</evidence>
<dbReference type="PANTHER" id="PTHR30480:SF13">
    <property type="entry name" value="BETA-HEXOSAMINIDASE"/>
    <property type="match status" value="1"/>
</dbReference>
<accession>A0ABY5MQC0</accession>
<dbReference type="PROSITE" id="PS00775">
    <property type="entry name" value="GLYCOSYL_HYDROL_F3"/>
    <property type="match status" value="1"/>
</dbReference>
<dbReference type="InterPro" id="IPR019800">
    <property type="entry name" value="Glyco_hydro_3_AS"/>
</dbReference>
<proteinExistence type="inferred from homology"/>
<organism evidence="7 8">
    <name type="scientific">Nitratireductor thuwali</name>
    <dbReference type="NCBI Taxonomy" id="2267699"/>
    <lineage>
        <taxon>Bacteria</taxon>
        <taxon>Pseudomonadati</taxon>
        <taxon>Pseudomonadota</taxon>
        <taxon>Alphaproteobacteria</taxon>
        <taxon>Hyphomicrobiales</taxon>
        <taxon>Phyllobacteriaceae</taxon>
        <taxon>Nitratireductor</taxon>
    </lineage>
</organism>
<evidence type="ECO:0000256" key="5">
    <source>
        <dbReference type="ARBA" id="ARBA00023295"/>
    </source>
</evidence>
<keyword evidence="5 7" id="KW-0326">Glycosidase</keyword>